<dbReference type="SMART" id="SM00367">
    <property type="entry name" value="LRR_CC"/>
    <property type="match status" value="5"/>
</dbReference>
<keyword evidence="2" id="KW-1185">Reference proteome</keyword>
<dbReference type="Proteomes" id="UP000323011">
    <property type="component" value="Unassembled WGS sequence"/>
</dbReference>
<reference evidence="1 2" key="1">
    <citation type="submission" date="2019-07" db="EMBL/GenBank/DDBJ databases">
        <title>Genomes of Cafeteria roenbergensis.</title>
        <authorList>
            <person name="Fischer M.G."/>
            <person name="Hackl T."/>
            <person name="Roman M."/>
        </authorList>
    </citation>
    <scope>NUCLEOTIDE SEQUENCE [LARGE SCALE GENOMIC DNA]</scope>
    <source>
        <strain evidence="1 2">BVI</strain>
    </source>
</reference>
<dbReference type="Gene3D" id="3.80.10.10">
    <property type="entry name" value="Ribonuclease Inhibitor"/>
    <property type="match status" value="1"/>
</dbReference>
<dbReference type="Pfam" id="PF13516">
    <property type="entry name" value="LRR_6"/>
    <property type="match status" value="3"/>
</dbReference>
<dbReference type="PANTHER" id="PTHR13318">
    <property type="entry name" value="PARTNER OF PAIRED, ISOFORM B-RELATED"/>
    <property type="match status" value="1"/>
</dbReference>
<evidence type="ECO:0008006" key="3">
    <source>
        <dbReference type="Google" id="ProtNLM"/>
    </source>
</evidence>
<dbReference type="AlphaFoldDB" id="A0A5A8CN20"/>
<evidence type="ECO:0000313" key="1">
    <source>
        <dbReference type="EMBL" id="KAA0154149.1"/>
    </source>
</evidence>
<dbReference type="InterPro" id="IPR006553">
    <property type="entry name" value="Leu-rich_rpt_Cys-con_subtyp"/>
</dbReference>
<dbReference type="InterPro" id="IPR001611">
    <property type="entry name" value="Leu-rich_rpt"/>
</dbReference>
<gene>
    <name evidence="1" type="ORF">FNF29_02769</name>
</gene>
<organism evidence="1 2">
    <name type="scientific">Cafeteria roenbergensis</name>
    <name type="common">Marine flagellate</name>
    <dbReference type="NCBI Taxonomy" id="33653"/>
    <lineage>
        <taxon>Eukaryota</taxon>
        <taxon>Sar</taxon>
        <taxon>Stramenopiles</taxon>
        <taxon>Bigyra</taxon>
        <taxon>Opalozoa</taxon>
        <taxon>Bicosoecida</taxon>
        <taxon>Cafeteriaceae</taxon>
        <taxon>Cafeteria</taxon>
    </lineage>
</organism>
<dbReference type="PANTHER" id="PTHR13318:SF190">
    <property type="entry name" value="PARTNER OF PAIRED, ISOFORM B"/>
    <property type="match status" value="1"/>
</dbReference>
<protein>
    <recommendedName>
        <fullName evidence="3">F-box domain-containing protein</fullName>
    </recommendedName>
</protein>
<name>A0A5A8CN20_CAFRO</name>
<dbReference type="EMBL" id="VLTN01000013">
    <property type="protein sequence ID" value="KAA0154149.1"/>
    <property type="molecule type" value="Genomic_DNA"/>
</dbReference>
<comment type="caution">
    <text evidence="1">The sequence shown here is derived from an EMBL/GenBank/DDBJ whole genome shotgun (WGS) entry which is preliminary data.</text>
</comment>
<evidence type="ECO:0000313" key="2">
    <source>
        <dbReference type="Proteomes" id="UP000323011"/>
    </source>
</evidence>
<accession>A0A5A8CN20</accession>
<dbReference type="GO" id="GO:0019005">
    <property type="term" value="C:SCF ubiquitin ligase complex"/>
    <property type="evidence" value="ECO:0007669"/>
    <property type="project" value="TreeGrafter"/>
</dbReference>
<dbReference type="InterPro" id="IPR032675">
    <property type="entry name" value="LRR_dom_sf"/>
</dbReference>
<dbReference type="GO" id="GO:0031146">
    <property type="term" value="P:SCF-dependent proteasomal ubiquitin-dependent protein catabolic process"/>
    <property type="evidence" value="ECO:0007669"/>
    <property type="project" value="TreeGrafter"/>
</dbReference>
<dbReference type="SUPFAM" id="SSF52047">
    <property type="entry name" value="RNI-like"/>
    <property type="match status" value="1"/>
</dbReference>
<proteinExistence type="predicted"/>
<sequence>MAAPAAPPEFSAATPAHGDAAGMPHSGCGSAAIWKSSSTGALGHVFGFLQLSERVQAAAVCRAFRQAVCDAFRSLSSLDTVSFGSRETAESVCAWVKRAVFPWPQLTRLRVNLAVDAGAAYSEFILALPPDQLRAVSLHGLCRRSEVVEALAERCEGLESLQFCLRGHQGHSVRFASLLTRCSALTQLDATDCPFANDGLLRALAAAVAAACPSLERLELRGSPGVGADAMRALAASECSASLTSLQVPATHIGDAGVAAMAAACPGLRQLDLSSVRGLGDEGLAALAAAECVPRLSLLGLGGMGAGVTAGGLASVVSRAIGLRTLKLPSNRFCVTDDVIRAAASSCTGLASLNLRGCGSVSDAGLLALATARHATLTSLELEFCIGISDAGVEALAEHCMALEAVSLRALVLAPISLAPVRALVERNTRLRSLIIGQAGDMATLQAFAASLVAARPGLAVGW</sequence>